<gene>
    <name evidence="3" type="ORF">CEP54_002571</name>
</gene>
<dbReference type="EMBL" id="NKCI01000015">
    <property type="protein sequence ID" value="RSL68999.1"/>
    <property type="molecule type" value="Genomic_DNA"/>
</dbReference>
<feature type="coiled-coil region" evidence="1">
    <location>
        <begin position="192"/>
        <end position="226"/>
    </location>
</feature>
<dbReference type="STRING" id="1325734.A0A428QUL2"/>
<dbReference type="OrthoDB" id="3045089at2759"/>
<dbReference type="Proteomes" id="UP000288168">
    <property type="component" value="Unassembled WGS sequence"/>
</dbReference>
<dbReference type="InterPro" id="IPR054464">
    <property type="entry name" value="ULD_fung"/>
</dbReference>
<keyword evidence="4" id="KW-1185">Reference proteome</keyword>
<dbReference type="AlphaFoldDB" id="A0A428QUL2"/>
<dbReference type="PANTHER" id="PTHR38886:SF1">
    <property type="entry name" value="NACHT-NTPASE AND P-LOOP NTPASES N-TERMINAL DOMAIN-CONTAINING PROTEIN"/>
    <property type="match status" value="1"/>
</dbReference>
<feature type="domain" description="Ubiquitin-like" evidence="2">
    <location>
        <begin position="296"/>
        <end position="379"/>
    </location>
</feature>
<evidence type="ECO:0000313" key="3">
    <source>
        <dbReference type="EMBL" id="RSL68999.1"/>
    </source>
</evidence>
<proteinExistence type="predicted"/>
<evidence type="ECO:0000256" key="1">
    <source>
        <dbReference type="SAM" id="Coils"/>
    </source>
</evidence>
<evidence type="ECO:0000259" key="2">
    <source>
        <dbReference type="Pfam" id="PF22893"/>
    </source>
</evidence>
<dbReference type="Pfam" id="PF22893">
    <property type="entry name" value="ULD_2"/>
    <property type="match status" value="1"/>
</dbReference>
<accession>A0A428QUL2</accession>
<keyword evidence="1" id="KW-0175">Coiled coil</keyword>
<organism evidence="3 4">
    <name type="scientific">Fusarium duplospermum</name>
    <dbReference type="NCBI Taxonomy" id="1325734"/>
    <lineage>
        <taxon>Eukaryota</taxon>
        <taxon>Fungi</taxon>
        <taxon>Dikarya</taxon>
        <taxon>Ascomycota</taxon>
        <taxon>Pezizomycotina</taxon>
        <taxon>Sordariomycetes</taxon>
        <taxon>Hypocreomycetidae</taxon>
        <taxon>Hypocreales</taxon>
        <taxon>Nectriaceae</taxon>
        <taxon>Fusarium</taxon>
        <taxon>Fusarium solani species complex</taxon>
    </lineage>
</organism>
<protein>
    <recommendedName>
        <fullName evidence="2">Ubiquitin-like domain-containing protein</fullName>
    </recommendedName>
</protein>
<evidence type="ECO:0000313" key="4">
    <source>
        <dbReference type="Proteomes" id="UP000288168"/>
    </source>
</evidence>
<dbReference type="PANTHER" id="PTHR38886">
    <property type="entry name" value="SESA DOMAIN-CONTAINING PROTEIN"/>
    <property type="match status" value="1"/>
</dbReference>
<comment type="caution">
    <text evidence="3">The sequence shown here is derived from an EMBL/GenBank/DDBJ whole genome shotgun (WGS) entry which is preliminary data.</text>
</comment>
<reference evidence="3 4" key="1">
    <citation type="submission" date="2017-06" db="EMBL/GenBank/DDBJ databases">
        <title>Comparative genomic analysis of Ambrosia Fusariam Clade fungi.</title>
        <authorList>
            <person name="Stajich J.E."/>
            <person name="Carrillo J."/>
            <person name="Kijimoto T."/>
            <person name="Eskalen A."/>
            <person name="O'Donnell K."/>
            <person name="Kasson M."/>
        </authorList>
    </citation>
    <scope>NUCLEOTIDE SEQUENCE [LARGE SCALE GENOMIC DNA]</scope>
    <source>
        <strain evidence="3 4">NRRL62584</strain>
    </source>
</reference>
<sequence>MSFGYAIGDVIAVLGLIERVAIELRNYKDAPSHFQQLRVELDLVHSTLQHVLRLEPESDEERRTLDQIRAIVCHCSQPLQAMADKMRAKDGSLGHFRTTRNLSSIGTRLHWSMVAQSDVDAFRKTMMSEMAAINILLSVQQLTRVKQFASQSRCIGTSQALAVERHASAIADHATSILSIASRTQSTVDILAANAAAQAKASSRQAKALNRNLKAIETRVDDLSQKTGKISATIYRHAKRLFRLMQDIKEMFTLFTNYSKEMLEAIGRNTRLLLDITGQLKRILRAIEAIPLHLTLDIVRLDDAHGESWALPLQACRTYDAFHDMLLLVVYANKRPGADLIAWNRFSIMMAQTGMELDDRAWEGFVKPGLHIEQAMVVPQASPLQGNCVDPRCGGKVVKQAAQLDQHRKQCTSCGRWATTQTTTAPLLDLYVQEAQESMTSQTRATRKPHIGPQLPPIQLKEKPEAFRRVKFCQPSQPIEDLDDARYRLDKDARDPAANAFFGFLCLQDGDERGDVDLIRRSKQHLETTVTSVRLLRPTGKSSRLLPKVH</sequence>
<name>A0A428QUL2_9HYPO</name>